<dbReference type="InterPro" id="IPR050817">
    <property type="entry name" value="DjlA_DnaK_co-chaperone"/>
</dbReference>
<dbReference type="SUPFAM" id="SSF46565">
    <property type="entry name" value="Chaperone J-domain"/>
    <property type="match status" value="1"/>
</dbReference>
<sequence length="364" mass="40610">MVESNYDILGVKLGASEKEIRDAFRKLVLDHHSDRGGDEEKIKKIIQAYEDLKQGKTYPDTDIEKLKKARVYAGDSEEERKKRNLVLSGDVAREMEIAQEWAGLLSRSDQAGTKLFGSKELGEMEFERKQTGDLYVKGKFWAGHFTYDGSIMMAGSVTNPYFAPTESTKTIITVTKGNFTLVDALKNNFVIEHGAKITADNGDIIVGNLSGIRELQQDPQGRVGLYITKEHFTELRAPKGKIVAGTARETVLLDGDTVVVNNLINNVKVRARVISIFGSTVNYNCELELRPGGYIEFHDEGSGFALSDDALIKLENGKWFKLRDLKTSGMVGHGRQISYEYLDGIGKKQEKQGGFRLGSLFKRK</sequence>
<dbReference type="Gene3D" id="1.10.287.110">
    <property type="entry name" value="DnaJ domain"/>
    <property type="match status" value="1"/>
</dbReference>
<proteinExistence type="predicted"/>
<dbReference type="RefSeq" id="WP_205100669.1">
    <property type="nucleotide sequence ID" value="NZ_CAJNAQ010000005.1"/>
</dbReference>
<dbReference type="EMBL" id="CAJNAQ010000005">
    <property type="protein sequence ID" value="CAE6502114.1"/>
    <property type="molecule type" value="Genomic_DNA"/>
</dbReference>
<dbReference type="PRINTS" id="PR00625">
    <property type="entry name" value="JDOMAIN"/>
</dbReference>
<dbReference type="PROSITE" id="PS50076">
    <property type="entry name" value="DNAJ_2"/>
    <property type="match status" value="1"/>
</dbReference>
<evidence type="ECO:0000259" key="1">
    <source>
        <dbReference type="PROSITE" id="PS50076"/>
    </source>
</evidence>
<feature type="domain" description="J" evidence="1">
    <location>
        <begin position="4"/>
        <end position="57"/>
    </location>
</feature>
<dbReference type="InterPro" id="IPR036869">
    <property type="entry name" value="J_dom_sf"/>
</dbReference>
<dbReference type="SMART" id="SM00271">
    <property type="entry name" value="DnaJ"/>
    <property type="match status" value="1"/>
</dbReference>
<dbReference type="Proteomes" id="UP000655759">
    <property type="component" value="Unassembled WGS sequence"/>
</dbReference>
<gene>
    <name evidence="2" type="ORF">NUZ5A_51238</name>
</gene>
<dbReference type="Pfam" id="PF00226">
    <property type="entry name" value="DnaJ"/>
    <property type="match status" value="1"/>
</dbReference>
<evidence type="ECO:0000313" key="2">
    <source>
        <dbReference type="EMBL" id="CAE6502114.1"/>
    </source>
</evidence>
<dbReference type="CDD" id="cd06257">
    <property type="entry name" value="DnaJ"/>
    <property type="match status" value="1"/>
</dbReference>
<name>A0A812F4A9_9ARCH</name>
<dbReference type="InterPro" id="IPR001623">
    <property type="entry name" value="DnaJ_domain"/>
</dbReference>
<dbReference type="PANTHER" id="PTHR24074">
    <property type="entry name" value="CO-CHAPERONE PROTEIN DJLA"/>
    <property type="match status" value="1"/>
</dbReference>
<evidence type="ECO:0000313" key="3">
    <source>
        <dbReference type="Proteomes" id="UP000655759"/>
    </source>
</evidence>
<dbReference type="AlphaFoldDB" id="A0A812F4A9"/>
<reference evidence="2" key="1">
    <citation type="submission" date="2021-02" db="EMBL/GenBank/DDBJ databases">
        <authorList>
            <person name="Han P."/>
        </authorList>
    </citation>
    <scope>NUCLEOTIDE SEQUENCE</scope>
    <source>
        <strain evidence="2">Candidatus Nitrosotenuis uzonensis 5A</strain>
    </source>
</reference>
<organism evidence="2 3">
    <name type="scientific">Candidatus Nitrosotenuis uzonensis</name>
    <dbReference type="NCBI Taxonomy" id="1407055"/>
    <lineage>
        <taxon>Archaea</taxon>
        <taxon>Nitrososphaerota</taxon>
        <taxon>Candidatus Nitrosotenuis</taxon>
    </lineage>
</organism>
<protein>
    <submittedName>
        <fullName evidence="2">Putative DnaJ domain protein</fullName>
    </submittedName>
</protein>
<accession>A0A812F4A9</accession>
<comment type="caution">
    <text evidence="2">The sequence shown here is derived from an EMBL/GenBank/DDBJ whole genome shotgun (WGS) entry which is preliminary data.</text>
</comment>